<evidence type="ECO:0000259" key="3">
    <source>
        <dbReference type="Pfam" id="PF01113"/>
    </source>
</evidence>
<organism evidence="5 6">
    <name type="scientific">Nocardia rhamnosiphila</name>
    <dbReference type="NCBI Taxonomy" id="426716"/>
    <lineage>
        <taxon>Bacteria</taxon>
        <taxon>Bacillati</taxon>
        <taxon>Actinomycetota</taxon>
        <taxon>Actinomycetes</taxon>
        <taxon>Mycobacteriales</taxon>
        <taxon>Nocardiaceae</taxon>
        <taxon>Nocardia</taxon>
    </lineage>
</organism>
<keyword evidence="1" id="KW-0521">NADP</keyword>
<accession>A0ABV2WJ11</accession>
<dbReference type="CDD" id="cd24146">
    <property type="entry name" value="nat-AmDH_N_like"/>
    <property type="match status" value="1"/>
</dbReference>
<dbReference type="RefSeq" id="WP_356958480.1">
    <property type="nucleotide sequence ID" value="NZ_JBEYBD010000013.1"/>
</dbReference>
<evidence type="ECO:0000256" key="1">
    <source>
        <dbReference type="ARBA" id="ARBA00022857"/>
    </source>
</evidence>
<evidence type="ECO:0000313" key="5">
    <source>
        <dbReference type="EMBL" id="MEU1950877.1"/>
    </source>
</evidence>
<feature type="domain" description="Dihydrodipicolinate reductase N-terminal" evidence="3">
    <location>
        <begin position="24"/>
        <end position="89"/>
    </location>
</feature>
<name>A0ABV2WJ11_9NOCA</name>
<dbReference type="Proteomes" id="UP001550628">
    <property type="component" value="Unassembled WGS sequence"/>
</dbReference>
<dbReference type="SUPFAM" id="SSF51735">
    <property type="entry name" value="NAD(P)-binding Rossmann-fold domains"/>
    <property type="match status" value="1"/>
</dbReference>
<comment type="caution">
    <text evidence="5">The sequence shown here is derived from an EMBL/GenBank/DDBJ whole genome shotgun (WGS) entry which is preliminary data.</text>
</comment>
<evidence type="ECO:0000259" key="4">
    <source>
        <dbReference type="Pfam" id="PF19328"/>
    </source>
</evidence>
<evidence type="ECO:0000256" key="2">
    <source>
        <dbReference type="ARBA" id="ARBA00023002"/>
    </source>
</evidence>
<dbReference type="Gene3D" id="3.40.50.720">
    <property type="entry name" value="NAD(P)-binding Rossmann-like Domain"/>
    <property type="match status" value="1"/>
</dbReference>
<reference evidence="5 6" key="1">
    <citation type="submission" date="2024-06" db="EMBL/GenBank/DDBJ databases">
        <title>The Natural Products Discovery Center: Release of the First 8490 Sequenced Strains for Exploring Actinobacteria Biosynthetic Diversity.</title>
        <authorList>
            <person name="Kalkreuter E."/>
            <person name="Kautsar S.A."/>
            <person name="Yang D."/>
            <person name="Bader C.D."/>
            <person name="Teijaro C.N."/>
            <person name="Fluegel L."/>
            <person name="Davis C.M."/>
            <person name="Simpson J.R."/>
            <person name="Lauterbach L."/>
            <person name="Steele A.D."/>
            <person name="Gui C."/>
            <person name="Meng S."/>
            <person name="Li G."/>
            <person name="Viehrig K."/>
            <person name="Ye F."/>
            <person name="Su P."/>
            <person name="Kiefer A.F."/>
            <person name="Nichols A."/>
            <person name="Cepeda A.J."/>
            <person name="Yan W."/>
            <person name="Fan B."/>
            <person name="Jiang Y."/>
            <person name="Adhikari A."/>
            <person name="Zheng C.-J."/>
            <person name="Schuster L."/>
            <person name="Cowan T.M."/>
            <person name="Smanski M.J."/>
            <person name="Chevrette M.G."/>
            <person name="De Carvalho L.P.S."/>
            <person name="Shen B."/>
        </authorList>
    </citation>
    <scope>NUCLEOTIDE SEQUENCE [LARGE SCALE GENOMIC DNA]</scope>
    <source>
        <strain evidence="5 6">NPDC019708</strain>
    </source>
</reference>
<dbReference type="Pfam" id="PF01113">
    <property type="entry name" value="DapB_N"/>
    <property type="match status" value="1"/>
</dbReference>
<sequence>MQPDTLTSAAGRDSGGLYRVAQWATGTIGRRALRAVIAHPGLELAALYSHSPDKAGRDAAELCGLDAPTGVRATADIEQILARHPDCVLYMPQTCDIDEVCAILAAGTNIVTTVGLFHHPPSMDPGIRARVEAACAAGATSIHSTGSSPGFITEAVPLVLASIQRRLDSLAIEEYADLSHRNSPGILFDVMGFGSPPADFATARLDHLRDSFGPSLRLLADGIGLPLDEVTAAGEVATAGHTFDIAAGTVEKGTVAAQRITIAGRRAGHTVVSFRAVWHCGADAETGWDIRPTGWHLSVRGDAPLEIDMVFPFPLAEMAEHSPSYTANRAVNAVAPVCAAPPGIRTVLDLPAITANLGRP</sequence>
<protein>
    <submittedName>
        <fullName evidence="5">Dihydrodipicolinate reductase</fullName>
    </submittedName>
</protein>
<evidence type="ECO:0000313" key="6">
    <source>
        <dbReference type="Proteomes" id="UP001550628"/>
    </source>
</evidence>
<dbReference type="InterPro" id="IPR036291">
    <property type="entry name" value="NAD(P)-bd_dom_sf"/>
</dbReference>
<dbReference type="EMBL" id="JBEYBF010000002">
    <property type="protein sequence ID" value="MEU1950877.1"/>
    <property type="molecule type" value="Genomic_DNA"/>
</dbReference>
<dbReference type="InterPro" id="IPR000846">
    <property type="entry name" value="DapB_N"/>
</dbReference>
<keyword evidence="6" id="KW-1185">Reference proteome</keyword>
<proteinExistence type="predicted"/>
<feature type="domain" description="2,4-diaminopentanoate dehydrogenase C-terminal" evidence="4">
    <location>
        <begin position="212"/>
        <end position="357"/>
    </location>
</feature>
<dbReference type="InterPro" id="IPR045760">
    <property type="entry name" value="DAP_DH_C"/>
</dbReference>
<gene>
    <name evidence="5" type="ORF">ABZ510_03370</name>
</gene>
<keyword evidence="2" id="KW-0560">Oxidoreductase</keyword>
<dbReference type="Pfam" id="PF19328">
    <property type="entry name" value="DAP_DH_C"/>
    <property type="match status" value="1"/>
</dbReference>